<evidence type="ECO:0000256" key="5">
    <source>
        <dbReference type="ARBA" id="ARBA00022807"/>
    </source>
</evidence>
<dbReference type="GO" id="GO:0016579">
    <property type="term" value="P:protein deubiquitination"/>
    <property type="evidence" value="ECO:0007669"/>
    <property type="project" value="TreeGrafter"/>
</dbReference>
<dbReference type="PANTHER" id="PTHR13312:SF0">
    <property type="entry name" value="UBIQUITIN THIOESTERASE OTU1"/>
    <property type="match status" value="1"/>
</dbReference>
<comment type="subcellular location">
    <subcellularLocation>
        <location evidence="6">Cytoplasm</location>
    </subcellularLocation>
</comment>
<dbReference type="GO" id="GO:0005829">
    <property type="term" value="C:cytosol"/>
    <property type="evidence" value="ECO:0007669"/>
    <property type="project" value="TreeGrafter"/>
</dbReference>
<dbReference type="SUPFAM" id="SSF54001">
    <property type="entry name" value="Cysteine proteinases"/>
    <property type="match status" value="1"/>
</dbReference>
<keyword evidence="6" id="KW-0963">Cytoplasm</keyword>
<dbReference type="OMA" id="EYVMDHD"/>
<gene>
    <name evidence="8" type="ORF">FVE85_6379</name>
</gene>
<dbReference type="PROSITE" id="PS50802">
    <property type="entry name" value="OTU"/>
    <property type="match status" value="1"/>
</dbReference>
<dbReference type="InterPro" id="IPR057766">
    <property type="entry name" value="Znf-C2H2_OTU1-like_C"/>
</dbReference>
<dbReference type="GO" id="GO:0005634">
    <property type="term" value="C:nucleus"/>
    <property type="evidence" value="ECO:0007669"/>
    <property type="project" value="TreeGrafter"/>
</dbReference>
<keyword evidence="3 6" id="KW-0833">Ubl conjugation pathway</keyword>
<sequence length="216" mass="23542">MASDDDSLVHFGVLERVQVPDDNSCLFRSVINCLGGPTHAPVRTVPELRALVAAKIGAEPDVYSEAVLGKPNRTYQTWITGENAWGGAIELSIFASVFQIEFAAVDVKTLRIYRYGEDASYAQRAFLIYDGIHYDSVALRLIGSAPSDPLITQFPASDALAVDKVRELAREFNRRGEYTDTAGFTLKCADCGARLVGEKQAVQHAQATGHANFTES</sequence>
<dbReference type="EMBL" id="VRMN01000001">
    <property type="protein sequence ID" value="KAA8498794.1"/>
    <property type="molecule type" value="Genomic_DNA"/>
</dbReference>
<evidence type="ECO:0000256" key="4">
    <source>
        <dbReference type="ARBA" id="ARBA00022801"/>
    </source>
</evidence>
<proteinExistence type="predicted"/>
<dbReference type="AlphaFoldDB" id="A0A5J4Z711"/>
<accession>A0A5J4Z711</accession>
<dbReference type="GO" id="GO:0030968">
    <property type="term" value="P:endoplasmic reticulum unfolded protein response"/>
    <property type="evidence" value="ECO:0007669"/>
    <property type="project" value="TreeGrafter"/>
</dbReference>
<comment type="function">
    <text evidence="6">Hydrolase that can remove conjugated ubiquitin from proteins and may therefore play an important regulatory role at the level of protein turnover by preventing degradation.</text>
</comment>
<name>A0A5J4Z711_PORPP</name>
<dbReference type="Pfam" id="PF02338">
    <property type="entry name" value="OTU"/>
    <property type="match status" value="1"/>
</dbReference>
<dbReference type="PANTHER" id="PTHR13312">
    <property type="entry name" value="HIV-INDUCED PROTEIN-7-LIKE PROTEASE"/>
    <property type="match status" value="1"/>
</dbReference>
<keyword evidence="5 6" id="KW-0788">Thiol protease</keyword>
<dbReference type="Pfam" id="PF24560">
    <property type="entry name" value="zf-C2H2_OTU1_C"/>
    <property type="match status" value="1"/>
</dbReference>
<evidence type="ECO:0000313" key="9">
    <source>
        <dbReference type="Proteomes" id="UP000324585"/>
    </source>
</evidence>
<evidence type="ECO:0000256" key="2">
    <source>
        <dbReference type="ARBA" id="ARBA00022670"/>
    </source>
</evidence>
<reference evidence="9" key="1">
    <citation type="journal article" date="2019" name="Nat. Commun.">
        <title>Expansion of phycobilisome linker gene families in mesophilic red algae.</title>
        <authorList>
            <person name="Lee J."/>
            <person name="Kim D."/>
            <person name="Bhattacharya D."/>
            <person name="Yoon H.S."/>
        </authorList>
    </citation>
    <scope>NUCLEOTIDE SEQUENCE [LARGE SCALE GENOMIC DNA]</scope>
    <source>
        <strain evidence="9">CCMP 1328</strain>
    </source>
</reference>
<feature type="domain" description="OTU" evidence="7">
    <location>
        <begin position="14"/>
        <end position="140"/>
    </location>
</feature>
<dbReference type="Gene3D" id="3.90.70.80">
    <property type="match status" value="1"/>
</dbReference>
<dbReference type="OrthoDB" id="65596at2759"/>
<evidence type="ECO:0000256" key="3">
    <source>
        <dbReference type="ARBA" id="ARBA00022786"/>
    </source>
</evidence>
<organism evidence="8 9">
    <name type="scientific">Porphyridium purpureum</name>
    <name type="common">Red alga</name>
    <name type="synonym">Porphyridium cruentum</name>
    <dbReference type="NCBI Taxonomy" id="35688"/>
    <lineage>
        <taxon>Eukaryota</taxon>
        <taxon>Rhodophyta</taxon>
        <taxon>Bangiophyceae</taxon>
        <taxon>Porphyridiales</taxon>
        <taxon>Porphyridiaceae</taxon>
        <taxon>Porphyridium</taxon>
    </lineage>
</organism>
<dbReference type="InterPro" id="IPR038765">
    <property type="entry name" value="Papain-like_cys_pep_sf"/>
</dbReference>
<dbReference type="CDD" id="cd22745">
    <property type="entry name" value="OTU_OTU1"/>
    <property type="match status" value="1"/>
</dbReference>
<keyword evidence="9" id="KW-1185">Reference proteome</keyword>
<dbReference type="EC" id="3.4.19.12" evidence="6"/>
<protein>
    <recommendedName>
        <fullName evidence="6">Ubiquitin thioesterase OTU</fullName>
        <ecNumber evidence="6">3.4.19.12</ecNumber>
    </recommendedName>
</protein>
<dbReference type="Proteomes" id="UP000324585">
    <property type="component" value="Unassembled WGS sequence"/>
</dbReference>
<comment type="catalytic activity">
    <reaction evidence="1 6">
        <text>Thiol-dependent hydrolysis of ester, thioester, amide, peptide and isopeptide bonds formed by the C-terminal Gly of ubiquitin (a 76-residue protein attached to proteins as an intracellular targeting signal).</text>
        <dbReference type="EC" id="3.4.19.12"/>
    </reaction>
</comment>
<dbReference type="GO" id="GO:0004843">
    <property type="term" value="F:cysteine-type deubiquitinase activity"/>
    <property type="evidence" value="ECO:0007669"/>
    <property type="project" value="UniProtKB-UniRule"/>
</dbReference>
<comment type="caution">
    <text evidence="8">The sequence shown here is derived from an EMBL/GenBank/DDBJ whole genome shotgun (WGS) entry which is preliminary data.</text>
</comment>
<evidence type="ECO:0000313" key="8">
    <source>
        <dbReference type="EMBL" id="KAA8498794.1"/>
    </source>
</evidence>
<evidence type="ECO:0000256" key="1">
    <source>
        <dbReference type="ARBA" id="ARBA00000707"/>
    </source>
</evidence>
<keyword evidence="4 6" id="KW-0378">Hydrolase</keyword>
<evidence type="ECO:0000256" key="6">
    <source>
        <dbReference type="RuleBase" id="RU367104"/>
    </source>
</evidence>
<dbReference type="GO" id="GO:0036503">
    <property type="term" value="P:ERAD pathway"/>
    <property type="evidence" value="ECO:0007669"/>
    <property type="project" value="TreeGrafter"/>
</dbReference>
<keyword evidence="2" id="KW-0645">Protease</keyword>
<dbReference type="InterPro" id="IPR003323">
    <property type="entry name" value="OTU_dom"/>
</dbReference>
<evidence type="ECO:0000259" key="7">
    <source>
        <dbReference type="PROSITE" id="PS50802"/>
    </source>
</evidence>